<dbReference type="EMBL" id="JBBPFD010000019">
    <property type="protein sequence ID" value="KAK7886147.1"/>
    <property type="molecule type" value="Genomic_DNA"/>
</dbReference>
<feature type="domain" description="Homeobox" evidence="14">
    <location>
        <begin position="197"/>
        <end position="257"/>
    </location>
</feature>
<gene>
    <name evidence="16" type="ORF">WMY93_025768</name>
</gene>
<evidence type="ECO:0000259" key="14">
    <source>
        <dbReference type="PROSITE" id="PS50071"/>
    </source>
</evidence>
<evidence type="ECO:0000256" key="7">
    <source>
        <dbReference type="ARBA" id="ARBA00023155"/>
    </source>
</evidence>
<evidence type="ECO:0000256" key="11">
    <source>
        <dbReference type="RuleBase" id="RU000682"/>
    </source>
</evidence>
<reference evidence="17" key="1">
    <citation type="submission" date="2024-04" db="EMBL/GenBank/DDBJ databases">
        <title>Salinicola lusitanus LLJ914,a marine bacterium isolated from the Okinawa Trough.</title>
        <authorList>
            <person name="Li J."/>
        </authorList>
    </citation>
    <scope>NUCLEOTIDE SEQUENCE [LARGE SCALE GENOMIC DNA]</scope>
</reference>
<dbReference type="GO" id="GO:0048593">
    <property type="term" value="P:camera-type eye morphogenesis"/>
    <property type="evidence" value="ECO:0007669"/>
    <property type="project" value="UniProtKB-ARBA"/>
</dbReference>
<dbReference type="InterPro" id="IPR043565">
    <property type="entry name" value="PAX_fam"/>
</dbReference>
<dbReference type="SMART" id="SM00351">
    <property type="entry name" value="PAX"/>
    <property type="match status" value="1"/>
</dbReference>
<dbReference type="CDD" id="cd00086">
    <property type="entry name" value="homeodomain"/>
    <property type="match status" value="1"/>
</dbReference>
<keyword evidence="3" id="KW-0217">Developmental protein</keyword>
<evidence type="ECO:0000256" key="8">
    <source>
        <dbReference type="ARBA" id="ARBA00023163"/>
    </source>
</evidence>
<keyword evidence="6 10" id="KW-0238">DNA-binding</keyword>
<evidence type="ECO:0008006" key="18">
    <source>
        <dbReference type="Google" id="ProtNLM"/>
    </source>
</evidence>
<dbReference type="InterPro" id="IPR009057">
    <property type="entry name" value="Homeodomain-like_sf"/>
</dbReference>
<feature type="chain" id="PRO_5043967990" description="Paired box 4" evidence="13">
    <location>
        <begin position="16"/>
        <end position="408"/>
    </location>
</feature>
<dbReference type="GO" id="GO:0009952">
    <property type="term" value="P:anterior/posterior pattern specification"/>
    <property type="evidence" value="ECO:0007669"/>
    <property type="project" value="UniProtKB-ARBA"/>
</dbReference>
<name>A0AAW0N297_9GOBI</name>
<feature type="compositionally biased region" description="Polar residues" evidence="12">
    <location>
        <begin position="186"/>
        <end position="197"/>
    </location>
</feature>
<dbReference type="Gene3D" id="1.10.10.10">
    <property type="entry name" value="Winged helix-like DNA-binding domain superfamily/Winged helix DNA-binding domain"/>
    <property type="match status" value="2"/>
</dbReference>
<feature type="domain" description="Paired" evidence="15">
    <location>
        <begin position="33"/>
        <end position="159"/>
    </location>
</feature>
<evidence type="ECO:0000256" key="2">
    <source>
        <dbReference type="ARBA" id="ARBA00005733"/>
    </source>
</evidence>
<feature type="DNA-binding region" description="Homeobox" evidence="10">
    <location>
        <begin position="199"/>
        <end position="258"/>
    </location>
</feature>
<keyword evidence="5" id="KW-0805">Transcription regulation</keyword>
<dbReference type="GO" id="GO:0000981">
    <property type="term" value="F:DNA-binding transcription factor activity, RNA polymerase II-specific"/>
    <property type="evidence" value="ECO:0007669"/>
    <property type="project" value="InterPro"/>
</dbReference>
<dbReference type="SUPFAM" id="SSF46689">
    <property type="entry name" value="Homeodomain-like"/>
    <property type="match status" value="2"/>
</dbReference>
<dbReference type="GO" id="GO:0000978">
    <property type="term" value="F:RNA polymerase II cis-regulatory region sequence-specific DNA binding"/>
    <property type="evidence" value="ECO:0007669"/>
    <property type="project" value="TreeGrafter"/>
</dbReference>
<comment type="subcellular location">
    <subcellularLocation>
        <location evidence="1 10 11">Nucleus</location>
    </subcellularLocation>
</comment>
<keyword evidence="13" id="KW-0732">Signal</keyword>
<organism evidence="16 17">
    <name type="scientific">Mugilogobius chulae</name>
    <name type="common">yellowstripe goby</name>
    <dbReference type="NCBI Taxonomy" id="88201"/>
    <lineage>
        <taxon>Eukaryota</taxon>
        <taxon>Metazoa</taxon>
        <taxon>Chordata</taxon>
        <taxon>Craniata</taxon>
        <taxon>Vertebrata</taxon>
        <taxon>Euteleostomi</taxon>
        <taxon>Actinopterygii</taxon>
        <taxon>Neopterygii</taxon>
        <taxon>Teleostei</taxon>
        <taxon>Neoteleostei</taxon>
        <taxon>Acanthomorphata</taxon>
        <taxon>Gobiaria</taxon>
        <taxon>Gobiiformes</taxon>
        <taxon>Gobioidei</taxon>
        <taxon>Gobiidae</taxon>
        <taxon>Gobionellinae</taxon>
        <taxon>Mugilogobius</taxon>
    </lineage>
</organism>
<dbReference type="PRINTS" id="PR00027">
    <property type="entry name" value="PAIREDBOX"/>
</dbReference>
<evidence type="ECO:0000256" key="9">
    <source>
        <dbReference type="ARBA" id="ARBA00023242"/>
    </source>
</evidence>
<dbReference type="PROSITE" id="PS51057">
    <property type="entry name" value="PAIRED_2"/>
    <property type="match status" value="1"/>
</dbReference>
<dbReference type="GO" id="GO:0005634">
    <property type="term" value="C:nucleus"/>
    <property type="evidence" value="ECO:0007669"/>
    <property type="project" value="UniProtKB-SubCell"/>
</dbReference>
<evidence type="ECO:0000256" key="4">
    <source>
        <dbReference type="ARBA" id="ARBA00022724"/>
    </source>
</evidence>
<dbReference type="GO" id="GO:0030902">
    <property type="term" value="P:hindbrain development"/>
    <property type="evidence" value="ECO:0007669"/>
    <property type="project" value="UniProtKB-ARBA"/>
</dbReference>
<dbReference type="Pfam" id="PF00046">
    <property type="entry name" value="Homeodomain"/>
    <property type="match status" value="1"/>
</dbReference>
<comment type="caution">
    <text evidence="16">The sequence shown here is derived from an EMBL/GenBank/DDBJ whole genome shotgun (WGS) entry which is preliminary data.</text>
</comment>
<dbReference type="PROSITE" id="PS50071">
    <property type="entry name" value="HOMEOBOX_2"/>
    <property type="match status" value="1"/>
</dbReference>
<evidence type="ECO:0000256" key="13">
    <source>
        <dbReference type="SAM" id="SignalP"/>
    </source>
</evidence>
<evidence type="ECO:0000256" key="1">
    <source>
        <dbReference type="ARBA" id="ARBA00004123"/>
    </source>
</evidence>
<keyword evidence="4" id="KW-0563">Paired box</keyword>
<feature type="signal peptide" evidence="13">
    <location>
        <begin position="1"/>
        <end position="15"/>
    </location>
</feature>
<dbReference type="SMART" id="SM00389">
    <property type="entry name" value="HOX"/>
    <property type="match status" value="1"/>
</dbReference>
<dbReference type="Pfam" id="PF00292">
    <property type="entry name" value="PAX"/>
    <property type="match status" value="1"/>
</dbReference>
<protein>
    <recommendedName>
        <fullName evidence="18">Paired box 4</fullName>
    </recommendedName>
</protein>
<evidence type="ECO:0000256" key="5">
    <source>
        <dbReference type="ARBA" id="ARBA00023015"/>
    </source>
</evidence>
<keyword evidence="7 10" id="KW-0371">Homeobox</keyword>
<evidence type="ECO:0000256" key="12">
    <source>
        <dbReference type="SAM" id="MobiDB-lite"/>
    </source>
</evidence>
<sequence length="408" mass="46531">MFSLRLCFIFYLVLSQWLYCVLMSLCNVCILEESGSVNQLGGTFLNGRPLPEVKRRKMIELASEGLRPSQISRILRVSNGCVSKILNRYRHTGLLGPKTIGGSRPRLLTPGVVHAIIQCKRENPSIFAWEIQKRLITERTLKGPKVPSVSSINRILRKIHIDHGPFCLEGNAHVLAGLVNTEEATQNNNASSGQTQDGPHRNRTTFTSQQTKALEKEFSVCQYADMYTREKLSAVIQIPEDVIKIWFSNRRAKWRKELAQKRTKVISNEQEYSQLQQNNSNTTFQQIKTSGVYHDFTNDSVQNPVCNNIKLSLNSEPRPPVSILPPYLHQSNEMIQNEKTLCLALTDLGHMDTRPYLTLAADTMRRDYSPLTDTWSQHRPPFTWSQTCERSFYSPSQEVSVHQYMSGC</sequence>
<evidence type="ECO:0000313" key="16">
    <source>
        <dbReference type="EMBL" id="KAK7886147.1"/>
    </source>
</evidence>
<dbReference type="PANTHER" id="PTHR45636">
    <property type="entry name" value="PAIRED BOX PROTEIN PAX-6-RELATED-RELATED"/>
    <property type="match status" value="1"/>
</dbReference>
<evidence type="ECO:0000256" key="3">
    <source>
        <dbReference type="ARBA" id="ARBA00022473"/>
    </source>
</evidence>
<dbReference type="Gene3D" id="1.10.10.60">
    <property type="entry name" value="Homeodomain-like"/>
    <property type="match status" value="1"/>
</dbReference>
<comment type="similarity">
    <text evidence="2">Belongs to the paired homeobox family.</text>
</comment>
<dbReference type="PROSITE" id="PS00027">
    <property type="entry name" value="HOMEOBOX_1"/>
    <property type="match status" value="1"/>
</dbReference>
<dbReference type="Proteomes" id="UP001460270">
    <property type="component" value="Unassembled WGS sequence"/>
</dbReference>
<evidence type="ECO:0000259" key="15">
    <source>
        <dbReference type="PROSITE" id="PS51057"/>
    </source>
</evidence>
<dbReference type="InterPro" id="IPR001523">
    <property type="entry name" value="Paired_dom"/>
</dbReference>
<dbReference type="PANTHER" id="PTHR45636:SF47">
    <property type="entry name" value="PAIRED BOX PROTEIN PAX-4"/>
    <property type="match status" value="1"/>
</dbReference>
<dbReference type="InterPro" id="IPR017970">
    <property type="entry name" value="Homeobox_CS"/>
</dbReference>
<evidence type="ECO:0000256" key="10">
    <source>
        <dbReference type="PROSITE-ProRule" id="PRU00108"/>
    </source>
</evidence>
<dbReference type="InterPro" id="IPR036388">
    <property type="entry name" value="WH-like_DNA-bd_sf"/>
</dbReference>
<dbReference type="FunFam" id="1.10.10.10:FF:000003">
    <property type="entry name" value="Paired box protein Pax-6"/>
    <property type="match status" value="1"/>
</dbReference>
<evidence type="ECO:0000313" key="17">
    <source>
        <dbReference type="Proteomes" id="UP001460270"/>
    </source>
</evidence>
<dbReference type="AlphaFoldDB" id="A0AAW0N297"/>
<accession>A0AAW0N297</accession>
<dbReference type="InterPro" id="IPR001356">
    <property type="entry name" value="HD"/>
</dbReference>
<keyword evidence="8" id="KW-0804">Transcription</keyword>
<feature type="region of interest" description="Disordered" evidence="12">
    <location>
        <begin position="186"/>
        <end position="208"/>
    </location>
</feature>
<keyword evidence="17" id="KW-1185">Reference proteome</keyword>
<proteinExistence type="inferred from homology"/>
<evidence type="ECO:0000256" key="6">
    <source>
        <dbReference type="ARBA" id="ARBA00023125"/>
    </source>
</evidence>
<keyword evidence="9 10" id="KW-0539">Nucleus</keyword>